<reference evidence="2" key="1">
    <citation type="journal article" date="2020" name="Nat. Commun.">
        <title>Genome sequence of the cluster root forming white lupin.</title>
        <authorList>
            <person name="Hufnagel B."/>
            <person name="Marques A."/>
            <person name="Soriano A."/>
            <person name="Marques L."/>
            <person name="Divol F."/>
            <person name="Doumas P."/>
            <person name="Sallet E."/>
            <person name="Mancinotti D."/>
            <person name="Carrere S."/>
            <person name="Marande W."/>
            <person name="Arribat S."/>
            <person name="Keller J."/>
            <person name="Huneau C."/>
            <person name="Blein T."/>
            <person name="Aime D."/>
            <person name="Laguerre M."/>
            <person name="Taylor J."/>
            <person name="Schubert V."/>
            <person name="Nelson M."/>
            <person name="Geu-Flores F."/>
            <person name="Crespi M."/>
            <person name="Gallardo-Guerrero K."/>
            <person name="Delaux P.-M."/>
            <person name="Salse J."/>
            <person name="Berges H."/>
            <person name="Guyot R."/>
            <person name="Gouzy J."/>
            <person name="Peret B."/>
        </authorList>
    </citation>
    <scope>NUCLEOTIDE SEQUENCE [LARGE SCALE GENOMIC DNA]</scope>
    <source>
        <strain evidence="2">cv. Amiga</strain>
    </source>
</reference>
<name>A0A6A4P013_LUPAL</name>
<comment type="caution">
    <text evidence="1">The sequence shown here is derived from an EMBL/GenBank/DDBJ whole genome shotgun (WGS) entry which is preliminary data.</text>
</comment>
<dbReference type="AlphaFoldDB" id="A0A6A4P013"/>
<dbReference type="OrthoDB" id="1816170at2759"/>
<protein>
    <submittedName>
        <fullName evidence="1">Uncharacterized protein</fullName>
    </submittedName>
</protein>
<accession>A0A6A4P013</accession>
<evidence type="ECO:0000313" key="2">
    <source>
        <dbReference type="Proteomes" id="UP000447434"/>
    </source>
</evidence>
<evidence type="ECO:0000313" key="1">
    <source>
        <dbReference type="EMBL" id="KAE9594942.1"/>
    </source>
</evidence>
<proteinExistence type="predicted"/>
<dbReference type="Proteomes" id="UP000447434">
    <property type="component" value="Chromosome 18"/>
</dbReference>
<keyword evidence="2" id="KW-1185">Reference proteome</keyword>
<organism evidence="1 2">
    <name type="scientific">Lupinus albus</name>
    <name type="common">White lupine</name>
    <name type="synonym">Lupinus termis</name>
    <dbReference type="NCBI Taxonomy" id="3870"/>
    <lineage>
        <taxon>Eukaryota</taxon>
        <taxon>Viridiplantae</taxon>
        <taxon>Streptophyta</taxon>
        <taxon>Embryophyta</taxon>
        <taxon>Tracheophyta</taxon>
        <taxon>Spermatophyta</taxon>
        <taxon>Magnoliopsida</taxon>
        <taxon>eudicotyledons</taxon>
        <taxon>Gunneridae</taxon>
        <taxon>Pentapetalae</taxon>
        <taxon>rosids</taxon>
        <taxon>fabids</taxon>
        <taxon>Fabales</taxon>
        <taxon>Fabaceae</taxon>
        <taxon>Papilionoideae</taxon>
        <taxon>50 kb inversion clade</taxon>
        <taxon>genistoids sensu lato</taxon>
        <taxon>core genistoids</taxon>
        <taxon>Genisteae</taxon>
        <taxon>Lupinus</taxon>
    </lineage>
</organism>
<sequence length="128" mass="14651">MEKGRSCYLCNYGLCWPLFRSSTPFSLLCPIEYYQTRLTSDQPVKGCEVGPGTNNEYIFVYGTEVVDRRPLNCSSANDRHIGGGWFRFDKGRMSGRRSSTVGSRRLRFGSRARTINRRCTILFLLLCT</sequence>
<gene>
    <name evidence="1" type="ORF">Lalb_Chr18g0059141</name>
</gene>
<dbReference type="EMBL" id="WOCE01000018">
    <property type="protein sequence ID" value="KAE9594942.1"/>
    <property type="molecule type" value="Genomic_DNA"/>
</dbReference>